<feature type="domain" description="Histidine kinase" evidence="13">
    <location>
        <begin position="437"/>
        <end position="656"/>
    </location>
</feature>
<evidence type="ECO:0000256" key="7">
    <source>
        <dbReference type="ARBA" id="ARBA00022840"/>
    </source>
</evidence>
<dbReference type="STRING" id="929558.SMGD1_2707"/>
<dbReference type="InterPro" id="IPR004358">
    <property type="entry name" value="Sig_transdc_His_kin-like_C"/>
</dbReference>
<dbReference type="PANTHER" id="PTHR45339:SF1">
    <property type="entry name" value="HYBRID SIGNAL TRANSDUCTION HISTIDINE KINASE J"/>
    <property type="match status" value="1"/>
</dbReference>
<dbReference type="FunFam" id="1.10.287.130:FF:000002">
    <property type="entry name" value="Two-component osmosensing histidine kinase"/>
    <property type="match status" value="1"/>
</dbReference>
<dbReference type="SMART" id="SM00448">
    <property type="entry name" value="REC"/>
    <property type="match status" value="1"/>
</dbReference>
<dbReference type="Gene3D" id="3.30.565.10">
    <property type="entry name" value="Histidine kinase-like ATPase, C-terminal domain"/>
    <property type="match status" value="1"/>
</dbReference>
<dbReference type="InterPro" id="IPR013656">
    <property type="entry name" value="PAS_4"/>
</dbReference>
<dbReference type="InterPro" id="IPR036890">
    <property type="entry name" value="HATPase_C_sf"/>
</dbReference>
<dbReference type="AlphaFoldDB" id="B6BJI3"/>
<dbReference type="InterPro" id="IPR011006">
    <property type="entry name" value="CheY-like_superfamily"/>
</dbReference>
<keyword evidence="12" id="KW-0812">Transmembrane</keyword>
<comment type="subunit">
    <text evidence="9">At low DSF concentrations, interacts with RpfF.</text>
</comment>
<keyword evidence="8" id="KW-0902">Two-component regulatory system</keyword>
<dbReference type="InterPro" id="IPR003661">
    <property type="entry name" value="HisK_dim/P_dom"/>
</dbReference>
<dbReference type="PROSITE" id="PS50109">
    <property type="entry name" value="HIS_KIN"/>
    <property type="match status" value="1"/>
</dbReference>
<dbReference type="PROSITE" id="PS50110">
    <property type="entry name" value="RESPONSE_REGULATORY"/>
    <property type="match status" value="1"/>
</dbReference>
<dbReference type="PROSITE" id="PS50113">
    <property type="entry name" value="PAC"/>
    <property type="match status" value="1"/>
</dbReference>
<feature type="domain" description="PAS" evidence="15">
    <location>
        <begin position="292"/>
        <end position="363"/>
    </location>
</feature>
<dbReference type="InterPro" id="IPR036097">
    <property type="entry name" value="HisK_dim/P_sf"/>
</dbReference>
<dbReference type="eggNOG" id="COG5002">
    <property type="taxonomic scope" value="Bacteria"/>
</dbReference>
<dbReference type="Pfam" id="PF00512">
    <property type="entry name" value="HisKA"/>
    <property type="match status" value="1"/>
</dbReference>
<feature type="domain" description="PAC" evidence="16">
    <location>
        <begin position="367"/>
        <end position="419"/>
    </location>
</feature>
<gene>
    <name evidence="17" type="ORF">SMGD1_2707</name>
</gene>
<dbReference type="CDD" id="cd16922">
    <property type="entry name" value="HATPase_EvgS-ArcB-TorS-like"/>
    <property type="match status" value="1"/>
</dbReference>
<evidence type="ECO:0000256" key="2">
    <source>
        <dbReference type="ARBA" id="ARBA00012438"/>
    </source>
</evidence>
<dbReference type="InterPro" id="IPR035965">
    <property type="entry name" value="PAS-like_dom_sf"/>
</dbReference>
<dbReference type="SUPFAM" id="SSF52172">
    <property type="entry name" value="CheY-like"/>
    <property type="match status" value="1"/>
</dbReference>
<dbReference type="PRINTS" id="PR00344">
    <property type="entry name" value="BCTRLSENSOR"/>
</dbReference>
<dbReference type="PATRIC" id="fig|929558.5.peg.2695"/>
<dbReference type="EMBL" id="AFRZ01000001">
    <property type="protein sequence ID" value="EHP31229.1"/>
    <property type="molecule type" value="Genomic_DNA"/>
</dbReference>
<evidence type="ECO:0000313" key="18">
    <source>
        <dbReference type="Proteomes" id="UP000006431"/>
    </source>
</evidence>
<keyword evidence="3 11" id="KW-0597">Phosphoprotein</keyword>
<keyword evidence="18" id="KW-1185">Reference proteome</keyword>
<sequence>MKRFEVVADSINSTVINRENVLELLYRAKHASNDDSLIPLRNELFKIIKPHFDNLKKVGVIITLFSFENNKTFLRVHKPNKFNDDLSKVRYSFRYVNENKKIIRGLEEGKIMHAFRNIYPIYYKGEYLGSVDIAFSSSVLKKHMENLYKTEAHFIINKNIFMTNIWKMKDMVNYNKSIEHEDFLQDKNKDKNLSEIETNLNNKLKKKIYNSIQHNNSFALEDSGQIVAFLPIKNIKDKKTIAYLVSYEENNYLKNLIKEHILINALSFVVLMILHIVIYMAIKNRYREKEVKDKEVKDYLDIAQVLIMVLDNNKNVTMINTEGAKLLGYSKDEIIGKNWIENFLPKNIQLEINELASDIIEEKEKYPNYENYVLTKSGELKLILWKYSTLFDDQGNTIGLLTSGQDITEQKRTYLELNKAKYEAEKANKSKSEFLANMSHEIRTPLNGIMGFVNLLYKDEKDIKKQEKLKIIKDSSYTLIDIVNDILDFSKIESGMLSIEKVPFNILDAISQTILLFRQRAKEKNITIKLSIDDKIPKFIEGDITRTKQVFSNLLSNALKFSNEDSDVKVNVNYLDNTNEIYCEVLDSGVGISPSKTDTIFEAFEQEDSSTTRKYGGTGLGLSIVKQLVELMGGKIGVNSELGVGSTFYFTLPIIEAKEDIDKDDVATINQELLHGNALIVEDNKTNQMLLSILLEDFGLTYDVANDGLEAVDKVKNNKYDLILMDENMPNMNGIEASSTIRKLEHTKDIVIIAVTANALKGDREKFLENGMDDYISKPIDTDELEKILRKYCNKKFL</sequence>
<keyword evidence="6 17" id="KW-0418">Kinase</keyword>
<feature type="modified residue" description="4-aspartylphosphate" evidence="11">
    <location>
        <position position="726"/>
    </location>
</feature>
<dbReference type="InterPro" id="IPR003594">
    <property type="entry name" value="HATPase_dom"/>
</dbReference>
<evidence type="ECO:0000256" key="1">
    <source>
        <dbReference type="ARBA" id="ARBA00000085"/>
    </source>
</evidence>
<feature type="transmembrane region" description="Helical" evidence="12">
    <location>
        <begin position="261"/>
        <end position="282"/>
    </location>
</feature>
<dbReference type="EC" id="2.7.13.3" evidence="2"/>
<keyword evidence="5" id="KW-0547">Nucleotide-binding</keyword>
<evidence type="ECO:0000256" key="5">
    <source>
        <dbReference type="ARBA" id="ARBA00022741"/>
    </source>
</evidence>
<dbReference type="SUPFAM" id="SSF55874">
    <property type="entry name" value="ATPase domain of HSP90 chaperone/DNA topoisomerase II/histidine kinase"/>
    <property type="match status" value="1"/>
</dbReference>
<comment type="caution">
    <text evidence="17">The sequence shown here is derived from an EMBL/GenBank/DDBJ whole genome shotgun (WGS) entry which is preliminary data.</text>
</comment>
<evidence type="ECO:0000256" key="3">
    <source>
        <dbReference type="ARBA" id="ARBA00022553"/>
    </source>
</evidence>
<evidence type="ECO:0000256" key="9">
    <source>
        <dbReference type="ARBA" id="ARBA00064003"/>
    </source>
</evidence>
<dbReference type="FunFam" id="3.30.565.10:FF:000010">
    <property type="entry name" value="Sensor histidine kinase RcsC"/>
    <property type="match status" value="1"/>
</dbReference>
<evidence type="ECO:0000259" key="16">
    <source>
        <dbReference type="PROSITE" id="PS50113"/>
    </source>
</evidence>
<protein>
    <recommendedName>
        <fullName evidence="10">Sensory/regulatory protein RpfC</fullName>
        <ecNumber evidence="2">2.7.13.3</ecNumber>
    </recommendedName>
</protein>
<evidence type="ECO:0000256" key="6">
    <source>
        <dbReference type="ARBA" id="ARBA00022777"/>
    </source>
</evidence>
<dbReference type="SMART" id="SM00388">
    <property type="entry name" value="HisKA"/>
    <property type="match status" value="1"/>
</dbReference>
<keyword evidence="12" id="KW-0472">Membrane</keyword>
<dbReference type="Gene3D" id="3.30.450.20">
    <property type="entry name" value="PAS domain"/>
    <property type="match status" value="1"/>
</dbReference>
<dbReference type="CDD" id="cd00130">
    <property type="entry name" value="PAS"/>
    <property type="match status" value="1"/>
</dbReference>
<keyword evidence="12" id="KW-1133">Transmembrane helix</keyword>
<dbReference type="InterPro" id="IPR000700">
    <property type="entry name" value="PAS-assoc_C"/>
</dbReference>
<reference evidence="17 18" key="1">
    <citation type="journal article" date="2012" name="Proc. Natl. Acad. Sci. U.S.A.">
        <title>Genome and physiology of a model Epsilonproteobacterium responsible for sulfide detoxification in marine oxygen depletion zones.</title>
        <authorList>
            <person name="Grote J."/>
            <person name="Schott T."/>
            <person name="Bruckner C.G."/>
            <person name="Glockner F.O."/>
            <person name="Jost G."/>
            <person name="Teeling H."/>
            <person name="Labrenz M."/>
            <person name="Jurgens K."/>
        </authorList>
    </citation>
    <scope>NUCLEOTIDE SEQUENCE [LARGE SCALE GENOMIC DNA]</scope>
    <source>
        <strain evidence="17 18">GD1</strain>
    </source>
</reference>
<evidence type="ECO:0000313" key="17">
    <source>
        <dbReference type="EMBL" id="EHP31229.1"/>
    </source>
</evidence>
<dbReference type="InterPro" id="IPR000014">
    <property type="entry name" value="PAS"/>
</dbReference>
<dbReference type="Pfam" id="PF00072">
    <property type="entry name" value="Response_reg"/>
    <property type="match status" value="1"/>
</dbReference>
<dbReference type="PANTHER" id="PTHR45339">
    <property type="entry name" value="HYBRID SIGNAL TRANSDUCTION HISTIDINE KINASE J"/>
    <property type="match status" value="1"/>
</dbReference>
<proteinExistence type="predicted"/>
<dbReference type="InterPro" id="IPR001610">
    <property type="entry name" value="PAC"/>
</dbReference>
<dbReference type="HOGENOM" id="CLU_332551_0_0_7"/>
<name>B6BJI3_SULGG</name>
<dbReference type="PROSITE" id="PS50112">
    <property type="entry name" value="PAS"/>
    <property type="match status" value="1"/>
</dbReference>
<dbReference type="SMART" id="SM00086">
    <property type="entry name" value="PAC"/>
    <property type="match status" value="1"/>
</dbReference>
<dbReference type="Gene3D" id="3.40.50.2300">
    <property type="match status" value="1"/>
</dbReference>
<dbReference type="GO" id="GO:0005524">
    <property type="term" value="F:ATP binding"/>
    <property type="evidence" value="ECO:0007669"/>
    <property type="project" value="UniProtKB-KW"/>
</dbReference>
<dbReference type="NCBIfam" id="TIGR00229">
    <property type="entry name" value="sensory_box"/>
    <property type="match status" value="1"/>
</dbReference>
<accession>H1FTC0</accession>
<dbReference type="Gene3D" id="1.10.287.130">
    <property type="match status" value="1"/>
</dbReference>
<evidence type="ECO:0000256" key="4">
    <source>
        <dbReference type="ARBA" id="ARBA00022679"/>
    </source>
</evidence>
<evidence type="ECO:0000259" key="13">
    <source>
        <dbReference type="PROSITE" id="PS50109"/>
    </source>
</evidence>
<keyword evidence="4" id="KW-0808">Transferase</keyword>
<dbReference type="CDD" id="cd00082">
    <property type="entry name" value="HisKA"/>
    <property type="match status" value="1"/>
</dbReference>
<dbReference type="CDD" id="cd17546">
    <property type="entry name" value="REC_hyHK_CKI1_RcsC-like"/>
    <property type="match status" value="1"/>
</dbReference>
<dbReference type="OrthoDB" id="5378360at2"/>
<comment type="catalytic activity">
    <reaction evidence="1">
        <text>ATP + protein L-histidine = ADP + protein N-phospho-L-histidine.</text>
        <dbReference type="EC" id="2.7.13.3"/>
    </reaction>
</comment>
<dbReference type="Pfam" id="PF08448">
    <property type="entry name" value="PAS_4"/>
    <property type="match status" value="1"/>
</dbReference>
<evidence type="ECO:0000256" key="8">
    <source>
        <dbReference type="ARBA" id="ARBA00023012"/>
    </source>
</evidence>
<dbReference type="SMART" id="SM00091">
    <property type="entry name" value="PAS"/>
    <property type="match status" value="1"/>
</dbReference>
<keyword evidence="7" id="KW-0067">ATP-binding</keyword>
<evidence type="ECO:0000259" key="14">
    <source>
        <dbReference type="PROSITE" id="PS50110"/>
    </source>
</evidence>
<dbReference type="SUPFAM" id="SSF47384">
    <property type="entry name" value="Homodimeric domain of signal transducing histidine kinase"/>
    <property type="match status" value="1"/>
</dbReference>
<dbReference type="SUPFAM" id="SSF55785">
    <property type="entry name" value="PYP-like sensor domain (PAS domain)"/>
    <property type="match status" value="1"/>
</dbReference>
<accession>B6BJI3</accession>
<dbReference type="Proteomes" id="UP000006431">
    <property type="component" value="Unassembled WGS sequence"/>
</dbReference>
<dbReference type="InterPro" id="IPR001789">
    <property type="entry name" value="Sig_transdc_resp-reg_receiver"/>
</dbReference>
<dbReference type="GO" id="GO:0000155">
    <property type="term" value="F:phosphorelay sensor kinase activity"/>
    <property type="evidence" value="ECO:0007669"/>
    <property type="project" value="InterPro"/>
</dbReference>
<evidence type="ECO:0000256" key="10">
    <source>
        <dbReference type="ARBA" id="ARBA00068150"/>
    </source>
</evidence>
<dbReference type="InterPro" id="IPR005467">
    <property type="entry name" value="His_kinase_dom"/>
</dbReference>
<evidence type="ECO:0000256" key="12">
    <source>
        <dbReference type="SAM" id="Phobius"/>
    </source>
</evidence>
<dbReference type="SMART" id="SM00387">
    <property type="entry name" value="HATPase_c"/>
    <property type="match status" value="1"/>
</dbReference>
<evidence type="ECO:0000259" key="15">
    <source>
        <dbReference type="PROSITE" id="PS50112"/>
    </source>
</evidence>
<dbReference type="Pfam" id="PF02518">
    <property type="entry name" value="HATPase_c"/>
    <property type="match status" value="1"/>
</dbReference>
<organism evidence="17 18">
    <name type="scientific">Sulfurimonas gotlandica (strain DSM 19862 / JCM 16533 / GD1)</name>
    <dbReference type="NCBI Taxonomy" id="929558"/>
    <lineage>
        <taxon>Bacteria</taxon>
        <taxon>Pseudomonadati</taxon>
        <taxon>Campylobacterota</taxon>
        <taxon>Epsilonproteobacteria</taxon>
        <taxon>Campylobacterales</taxon>
        <taxon>Sulfurimonadaceae</taxon>
        <taxon>Sulfurimonas</taxon>
    </lineage>
</organism>
<feature type="domain" description="Response regulatory" evidence="14">
    <location>
        <begin position="677"/>
        <end position="793"/>
    </location>
</feature>
<evidence type="ECO:0000256" key="11">
    <source>
        <dbReference type="PROSITE-ProRule" id="PRU00169"/>
    </source>
</evidence>